<organism evidence="2 3">
    <name type="scientific">Candidatus Zymogenus saltonus</name>
    <dbReference type="NCBI Taxonomy" id="2844893"/>
    <lineage>
        <taxon>Bacteria</taxon>
        <taxon>Deltaproteobacteria</taxon>
        <taxon>Candidatus Zymogenia</taxon>
        <taxon>Candidatus Zymogeniales</taxon>
        <taxon>Candidatus Zymogenaceae</taxon>
        <taxon>Candidatus Zymogenus</taxon>
    </lineage>
</organism>
<evidence type="ECO:0000259" key="1">
    <source>
        <dbReference type="PROSITE" id="PS51186"/>
    </source>
</evidence>
<evidence type="ECO:0000313" key="2">
    <source>
        <dbReference type="EMBL" id="MBN1573001.1"/>
    </source>
</evidence>
<reference evidence="2" key="1">
    <citation type="journal article" date="2021" name="Environ. Microbiol.">
        <title>Genomic characterization of three novel Desulfobacterota classes expand the metabolic and phylogenetic diversity of the phylum.</title>
        <authorList>
            <person name="Murphy C.L."/>
            <person name="Biggerstaff J."/>
            <person name="Eichhorn A."/>
            <person name="Ewing E."/>
            <person name="Shahan R."/>
            <person name="Soriano D."/>
            <person name="Stewart S."/>
            <person name="VanMol K."/>
            <person name="Walker R."/>
            <person name="Walters P."/>
            <person name="Elshahed M.S."/>
            <person name="Youssef N.H."/>
        </authorList>
    </citation>
    <scope>NUCLEOTIDE SEQUENCE</scope>
    <source>
        <strain evidence="2">Zod_Metabat.24</strain>
    </source>
</reference>
<dbReference type="InterPro" id="IPR000182">
    <property type="entry name" value="GNAT_dom"/>
</dbReference>
<dbReference type="InterPro" id="IPR016181">
    <property type="entry name" value="Acyl_CoA_acyltransferase"/>
</dbReference>
<dbReference type="GO" id="GO:0016747">
    <property type="term" value="F:acyltransferase activity, transferring groups other than amino-acyl groups"/>
    <property type="evidence" value="ECO:0007669"/>
    <property type="project" value="InterPro"/>
</dbReference>
<evidence type="ECO:0000313" key="3">
    <source>
        <dbReference type="Proteomes" id="UP000809273"/>
    </source>
</evidence>
<name>A0A9D8PM12_9DELT</name>
<dbReference type="EMBL" id="JAFGIX010000033">
    <property type="protein sequence ID" value="MBN1573001.1"/>
    <property type="molecule type" value="Genomic_DNA"/>
</dbReference>
<dbReference type="SUPFAM" id="SSF55729">
    <property type="entry name" value="Acyl-CoA N-acyltransferases (Nat)"/>
    <property type="match status" value="1"/>
</dbReference>
<dbReference type="AlphaFoldDB" id="A0A9D8PM12"/>
<dbReference type="SUPFAM" id="SSF52833">
    <property type="entry name" value="Thioredoxin-like"/>
    <property type="match status" value="1"/>
</dbReference>
<dbReference type="Gene3D" id="3.40.630.30">
    <property type="match status" value="1"/>
</dbReference>
<dbReference type="InterPro" id="IPR036249">
    <property type="entry name" value="Thioredoxin-like_sf"/>
</dbReference>
<dbReference type="CDD" id="cd04301">
    <property type="entry name" value="NAT_SF"/>
    <property type="match status" value="1"/>
</dbReference>
<dbReference type="Pfam" id="PF00583">
    <property type="entry name" value="Acetyltransf_1"/>
    <property type="match status" value="1"/>
</dbReference>
<proteinExistence type="predicted"/>
<comment type="caution">
    <text evidence="2">The sequence shown here is derived from an EMBL/GenBank/DDBJ whole genome shotgun (WGS) entry which is preliminary data.</text>
</comment>
<accession>A0A9D8PM12</accession>
<dbReference type="PROSITE" id="PS51186">
    <property type="entry name" value="GNAT"/>
    <property type="match status" value="1"/>
</dbReference>
<gene>
    <name evidence="2" type="ORF">JW984_07390</name>
</gene>
<sequence>MKVIDLNDEHKRLYLCCLEEWSDEIIEGVPKKEEWFDKTRGRGLRVKLAVDDGGNVGGMIQYLPIEESFIEGSGLYFINCIWVHGHKQGPGNIQGKGMGRALIEAAEADAKELGAKGMAAWGLAIPVWMKASWFKKHGYSKADRDGMAVLLWKSFERDASPPRWIKRKKKPPTAPGVVTVTSFVNGWCTGQNTTYERAKRAAEELGDRVVFKEFDTSNRDVLNEWGIADGLFIDGKSVNTGPPPSYDKIVKLIKKRLKKL</sequence>
<feature type="domain" description="N-acetyltransferase" evidence="1">
    <location>
        <begin position="1"/>
        <end position="156"/>
    </location>
</feature>
<reference evidence="2" key="2">
    <citation type="submission" date="2021-01" db="EMBL/GenBank/DDBJ databases">
        <authorList>
            <person name="Hahn C.R."/>
            <person name="Youssef N.H."/>
            <person name="Elshahed M."/>
        </authorList>
    </citation>
    <scope>NUCLEOTIDE SEQUENCE</scope>
    <source>
        <strain evidence="2">Zod_Metabat.24</strain>
    </source>
</reference>
<protein>
    <submittedName>
        <fullName evidence="2">GNAT family N-acetyltransferase</fullName>
    </submittedName>
</protein>
<dbReference type="Proteomes" id="UP000809273">
    <property type="component" value="Unassembled WGS sequence"/>
</dbReference>